<accession>A0AB36XQ77</accession>
<feature type="domain" description="DDE" evidence="1">
    <location>
        <begin position="3"/>
        <end position="75"/>
    </location>
</feature>
<dbReference type="EMBL" id="MCXM01000007">
    <property type="protein sequence ID" value="PMK48729.1"/>
    <property type="molecule type" value="Genomic_DNA"/>
</dbReference>
<dbReference type="Pfam" id="PF13610">
    <property type="entry name" value="DDE_Tnp_IS240"/>
    <property type="match status" value="1"/>
</dbReference>
<proteinExistence type="predicted"/>
<comment type="caution">
    <text evidence="2">The sequence shown here is derived from an EMBL/GenBank/DDBJ whole genome shotgun (WGS) entry which is preliminary data.</text>
</comment>
<dbReference type="AlphaFoldDB" id="A0AB36XQ77"/>
<evidence type="ECO:0000313" key="2">
    <source>
        <dbReference type="EMBL" id="PMK48729.1"/>
    </source>
</evidence>
<reference key="1">
    <citation type="submission" date="2016-07" db="EMBL/GenBank/DDBJ databases">
        <title>Nontailed viruses are major unrecognized killers of bacteria in the ocean.</title>
        <authorList>
            <person name="Kauffman K."/>
            <person name="Hussain F."/>
            <person name="Yang J."/>
            <person name="Arevalo P."/>
            <person name="Brown J."/>
            <person name="Cutler M."/>
            <person name="Kelly L."/>
            <person name="Polz M.F."/>
        </authorList>
    </citation>
    <scope>NUCLEOTIDE SEQUENCE [LARGE SCALE GENOMIC DNA]</scope>
    <source>
        <strain>10N.261.52.F7</strain>
    </source>
</reference>
<organism evidence="2">
    <name type="scientific">Vibrio lentus</name>
    <dbReference type="NCBI Taxonomy" id="136468"/>
    <lineage>
        <taxon>Bacteria</taxon>
        <taxon>Pseudomonadati</taxon>
        <taxon>Pseudomonadota</taxon>
        <taxon>Gammaproteobacteria</taxon>
        <taxon>Vibrionales</taxon>
        <taxon>Vibrionaceae</taxon>
        <taxon>Vibrio</taxon>
    </lineage>
</organism>
<dbReference type="InterPro" id="IPR032874">
    <property type="entry name" value="DDE_dom"/>
</dbReference>
<reference evidence="2" key="3">
    <citation type="journal article" date="2018" name="Nature">
        <title>A major lineage of non-tailed dsDNA viruses as unrecognized killers of marine bacteria.</title>
        <authorList>
            <person name="Kauffman K.M."/>
            <person name="Hussain F.A."/>
            <person name="Yang J."/>
            <person name="Arevalo P."/>
            <person name="Brown J.M."/>
            <person name="Chang W.K."/>
            <person name="VanInsberghe D."/>
            <person name="Elsherbini J."/>
            <person name="Sharma R.S."/>
            <person name="Cutler M.B."/>
            <person name="Kelly L."/>
            <person name="Polz M.F."/>
        </authorList>
    </citation>
    <scope>NUCLEOTIDE SEQUENCE</scope>
    <source>
        <strain evidence="2">10N.261.52.F7</strain>
    </source>
</reference>
<reference evidence="2" key="2">
    <citation type="submission" date="2016-07" db="EMBL/GenBank/DDBJ databases">
        <authorList>
            <person name="Kauffman K."/>
            <person name="Arevalo P."/>
            <person name="Polz M.F."/>
        </authorList>
    </citation>
    <scope>NUCLEOTIDE SEQUENCE</scope>
    <source>
        <strain evidence="2">10N.261.52.F7</strain>
    </source>
</reference>
<gene>
    <name evidence="2" type="ORF">BCT99_12150</name>
</gene>
<evidence type="ECO:0000259" key="1">
    <source>
        <dbReference type="Pfam" id="PF13610"/>
    </source>
</evidence>
<protein>
    <recommendedName>
        <fullName evidence="1">DDE domain-containing protein</fullName>
    </recommendedName>
</protein>
<sequence>MYPSVINSDKAASYGVAMTELKKEGKCPEALEYRKIKYLNNTVEAEHGKLKRLINPVRGFKTMKMAYATIKGFEGLCCVIQFRGRVAPFCIFLSQDDKFQAYLTE</sequence>
<name>A0AB36XQ77_9VIBR</name>